<sequence>MAFLLFICLSCSDSENQIQIDDISPWCIVSFDALERKPMDRITMLKNMGFTKYGYNWREKHLPEMKEEFRLAKANNMQIVSIFLWLNAERDSIGKLSPLNEKLFENLKDIENKPKLWLSFSPNFFENLTQEESVELTIRYIKFIKTKADNVGCKLALYNHRGWFGNPENQIEIIKKMPEDSLRMVYNFHHAHEYLEVYPKLFKTMIPYLDYVNLNGMQKEGPEILTIGKGNYEYDMVKTLYDEGYDGPWGVLGHIQTEDVQKVLERNMEGIKLLNAKLLHDDN</sequence>
<dbReference type="Proteomes" id="UP001203687">
    <property type="component" value="Unassembled WGS sequence"/>
</dbReference>
<accession>A0ABT0HBD7</accession>
<proteinExistence type="predicted"/>
<evidence type="ECO:0008006" key="3">
    <source>
        <dbReference type="Google" id="ProtNLM"/>
    </source>
</evidence>
<name>A0ABT0HBD7_9FLAO</name>
<dbReference type="Gene3D" id="3.20.20.150">
    <property type="entry name" value="Divalent-metal-dependent TIM barrel enzymes"/>
    <property type="match status" value="1"/>
</dbReference>
<reference evidence="1" key="1">
    <citation type="submission" date="2022-04" db="EMBL/GenBank/DDBJ databases">
        <authorList>
            <person name="Ren T."/>
        </authorList>
    </citation>
    <scope>NUCLEOTIDE SEQUENCE</scope>
    <source>
        <strain evidence="1">F63249</strain>
    </source>
</reference>
<protein>
    <recommendedName>
        <fullName evidence="3">Sugar phosphate isomerase/epimerase</fullName>
    </recommendedName>
</protein>
<evidence type="ECO:0000313" key="1">
    <source>
        <dbReference type="EMBL" id="MCK8481668.1"/>
    </source>
</evidence>
<evidence type="ECO:0000313" key="2">
    <source>
        <dbReference type="Proteomes" id="UP001203687"/>
    </source>
</evidence>
<dbReference type="EMBL" id="JALPQF010000014">
    <property type="protein sequence ID" value="MCK8481668.1"/>
    <property type="molecule type" value="Genomic_DNA"/>
</dbReference>
<dbReference type="InterPro" id="IPR036237">
    <property type="entry name" value="Xyl_isomerase-like_sf"/>
</dbReference>
<keyword evidence="2" id="KW-1185">Reference proteome</keyword>
<dbReference type="SUPFAM" id="SSF51658">
    <property type="entry name" value="Xylose isomerase-like"/>
    <property type="match status" value="1"/>
</dbReference>
<organism evidence="1 2">
    <name type="scientific">Psychroserpens algicola</name>
    <dbReference type="NCBI Taxonomy" id="1719034"/>
    <lineage>
        <taxon>Bacteria</taxon>
        <taxon>Pseudomonadati</taxon>
        <taxon>Bacteroidota</taxon>
        <taxon>Flavobacteriia</taxon>
        <taxon>Flavobacteriales</taxon>
        <taxon>Flavobacteriaceae</taxon>
        <taxon>Psychroserpens</taxon>
    </lineage>
</organism>
<gene>
    <name evidence="1" type="ORF">MUY34_13635</name>
</gene>
<dbReference type="RefSeq" id="WP_248413522.1">
    <property type="nucleotide sequence ID" value="NZ_JALPQF010000014.1"/>
</dbReference>
<comment type="caution">
    <text evidence="1">The sequence shown here is derived from an EMBL/GenBank/DDBJ whole genome shotgun (WGS) entry which is preliminary data.</text>
</comment>